<reference evidence="4 5" key="1">
    <citation type="submission" date="2020-08" db="EMBL/GenBank/DDBJ databases">
        <title>Genomic Encyclopedia of Type Strains, Phase IV (KMG-IV): sequencing the most valuable type-strain genomes for metagenomic binning, comparative biology and taxonomic classification.</title>
        <authorList>
            <person name="Goeker M."/>
        </authorList>
    </citation>
    <scope>NUCLEOTIDE SEQUENCE [LARGE SCALE GENOMIC DNA]</scope>
    <source>
        <strain evidence="4 5">DSM 44197</strain>
    </source>
</reference>
<evidence type="ECO:0000256" key="1">
    <source>
        <dbReference type="ARBA" id="ARBA00022801"/>
    </source>
</evidence>
<dbReference type="InterPro" id="IPR002018">
    <property type="entry name" value="CarbesteraseB"/>
</dbReference>
<dbReference type="Gene3D" id="3.40.50.1820">
    <property type="entry name" value="alpha/beta hydrolase"/>
    <property type="match status" value="1"/>
</dbReference>
<evidence type="ECO:0000256" key="2">
    <source>
        <dbReference type="SAM" id="Phobius"/>
    </source>
</evidence>
<dbReference type="EMBL" id="JACJIA010000006">
    <property type="protein sequence ID" value="MBA8953169.1"/>
    <property type="molecule type" value="Genomic_DNA"/>
</dbReference>
<proteinExistence type="predicted"/>
<evidence type="ECO:0000259" key="3">
    <source>
        <dbReference type="Pfam" id="PF00135"/>
    </source>
</evidence>
<dbReference type="AlphaFoldDB" id="A0A7W3LRY8"/>
<feature type="transmembrane region" description="Helical" evidence="2">
    <location>
        <begin position="229"/>
        <end position="248"/>
    </location>
</feature>
<name>A0A7W3LRY8_ACTNM</name>
<dbReference type="InterPro" id="IPR050654">
    <property type="entry name" value="AChE-related_enzymes"/>
</dbReference>
<keyword evidence="1" id="KW-0378">Hydrolase</keyword>
<keyword evidence="5" id="KW-1185">Reference proteome</keyword>
<evidence type="ECO:0000313" key="5">
    <source>
        <dbReference type="Proteomes" id="UP000572680"/>
    </source>
</evidence>
<dbReference type="PANTHER" id="PTHR43918">
    <property type="entry name" value="ACETYLCHOLINESTERASE"/>
    <property type="match status" value="1"/>
</dbReference>
<keyword evidence="2" id="KW-0812">Transmembrane</keyword>
<dbReference type="InterPro" id="IPR029058">
    <property type="entry name" value="AB_hydrolase_fold"/>
</dbReference>
<dbReference type="Proteomes" id="UP000572680">
    <property type="component" value="Unassembled WGS sequence"/>
</dbReference>
<feature type="domain" description="Carboxylesterase type B" evidence="3">
    <location>
        <begin position="60"/>
        <end position="182"/>
    </location>
</feature>
<accession>A0A7W3LRY8</accession>
<gene>
    <name evidence="4" type="ORF">HNR61_004819</name>
</gene>
<evidence type="ECO:0000313" key="4">
    <source>
        <dbReference type="EMBL" id="MBA8953169.1"/>
    </source>
</evidence>
<keyword evidence="2" id="KW-1133">Transmembrane helix</keyword>
<protein>
    <submittedName>
        <fullName evidence="4">Carboxylesterase type B</fullName>
    </submittedName>
</protein>
<dbReference type="GO" id="GO:0052689">
    <property type="term" value="F:carboxylic ester hydrolase activity"/>
    <property type="evidence" value="ECO:0007669"/>
    <property type="project" value="TreeGrafter"/>
</dbReference>
<dbReference type="Pfam" id="PF00135">
    <property type="entry name" value="COesterase"/>
    <property type="match status" value="1"/>
</dbReference>
<organism evidence="4 5">
    <name type="scientific">Actinomadura namibiensis</name>
    <dbReference type="NCBI Taxonomy" id="182080"/>
    <lineage>
        <taxon>Bacteria</taxon>
        <taxon>Bacillati</taxon>
        <taxon>Actinomycetota</taxon>
        <taxon>Actinomycetes</taxon>
        <taxon>Streptosporangiales</taxon>
        <taxon>Thermomonosporaceae</taxon>
        <taxon>Actinomadura</taxon>
    </lineage>
</organism>
<comment type="caution">
    <text evidence="4">The sequence shown here is derived from an EMBL/GenBank/DDBJ whole genome shotgun (WGS) entry which is preliminary data.</text>
</comment>
<keyword evidence="2" id="KW-0472">Membrane</keyword>
<dbReference type="RefSeq" id="WP_182845381.1">
    <property type="nucleotide sequence ID" value="NZ_BAAALP010000063.1"/>
</dbReference>
<dbReference type="PANTHER" id="PTHR43918:SF4">
    <property type="entry name" value="CARBOXYLIC ESTER HYDROLASE"/>
    <property type="match status" value="1"/>
</dbReference>
<sequence length="258" mass="28768">MVIGTTLDEARYWMYLLPEIDRLPRVYFEPWLESLVGGRSQEVADAYLRERPDLTDSQLGMALAGDVSFRMPAIRMAEALAERGVEVRMYLATVPATDLDGRMGSPHAVELPFLFGTLEAADTFVGDTADNRVLSEQVQDLWVGFARDGRPAASGTEWPLYDTQTRSTMMLDHDLRVEQDPYPAARRAWGDLAFDGTDPGLDRLTPLQYEGTNPYHPLVVASVIGWGRVWGALVVAAVLITTAVVLLRRRRRRAGSSR</sequence>
<dbReference type="SUPFAM" id="SSF53474">
    <property type="entry name" value="alpha/beta-Hydrolases"/>
    <property type="match status" value="1"/>
</dbReference>